<dbReference type="OrthoDB" id="2924511at2759"/>
<keyword evidence="3" id="KW-1185">Reference proteome</keyword>
<keyword evidence="1" id="KW-0812">Transmembrane</keyword>
<keyword evidence="1" id="KW-1133">Transmembrane helix</keyword>
<accession>A0A0D0AYS1</accession>
<protein>
    <submittedName>
        <fullName evidence="2">Uncharacterized protein</fullName>
    </submittedName>
</protein>
<gene>
    <name evidence="2" type="ORF">GYMLUDRAFT_133530</name>
</gene>
<feature type="transmembrane region" description="Helical" evidence="1">
    <location>
        <begin position="199"/>
        <end position="221"/>
    </location>
</feature>
<feature type="non-terminal residue" evidence="2">
    <location>
        <position position="222"/>
    </location>
</feature>
<feature type="transmembrane region" description="Helical" evidence="1">
    <location>
        <begin position="146"/>
        <end position="166"/>
    </location>
</feature>
<dbReference type="EMBL" id="KN834802">
    <property type="protein sequence ID" value="KIK55865.1"/>
    <property type="molecule type" value="Genomic_DNA"/>
</dbReference>
<dbReference type="HOGENOM" id="CLU_1393170_0_0_1"/>
<evidence type="ECO:0000313" key="2">
    <source>
        <dbReference type="EMBL" id="KIK55865.1"/>
    </source>
</evidence>
<organism evidence="2 3">
    <name type="scientific">Collybiopsis luxurians FD-317 M1</name>
    <dbReference type="NCBI Taxonomy" id="944289"/>
    <lineage>
        <taxon>Eukaryota</taxon>
        <taxon>Fungi</taxon>
        <taxon>Dikarya</taxon>
        <taxon>Basidiomycota</taxon>
        <taxon>Agaricomycotina</taxon>
        <taxon>Agaricomycetes</taxon>
        <taxon>Agaricomycetidae</taxon>
        <taxon>Agaricales</taxon>
        <taxon>Marasmiineae</taxon>
        <taxon>Omphalotaceae</taxon>
        <taxon>Collybiopsis</taxon>
        <taxon>Collybiopsis luxurians</taxon>
    </lineage>
</organism>
<name>A0A0D0AYS1_9AGAR</name>
<reference evidence="2 3" key="1">
    <citation type="submission" date="2014-04" db="EMBL/GenBank/DDBJ databases">
        <title>Evolutionary Origins and Diversification of the Mycorrhizal Mutualists.</title>
        <authorList>
            <consortium name="DOE Joint Genome Institute"/>
            <consortium name="Mycorrhizal Genomics Consortium"/>
            <person name="Kohler A."/>
            <person name="Kuo A."/>
            <person name="Nagy L.G."/>
            <person name="Floudas D."/>
            <person name="Copeland A."/>
            <person name="Barry K.W."/>
            <person name="Cichocki N."/>
            <person name="Veneault-Fourrey C."/>
            <person name="LaButti K."/>
            <person name="Lindquist E.A."/>
            <person name="Lipzen A."/>
            <person name="Lundell T."/>
            <person name="Morin E."/>
            <person name="Murat C."/>
            <person name="Riley R."/>
            <person name="Ohm R."/>
            <person name="Sun H."/>
            <person name="Tunlid A."/>
            <person name="Henrissat B."/>
            <person name="Grigoriev I.V."/>
            <person name="Hibbett D.S."/>
            <person name="Martin F."/>
        </authorList>
    </citation>
    <scope>NUCLEOTIDE SEQUENCE [LARGE SCALE GENOMIC DNA]</scope>
    <source>
        <strain evidence="2 3">FD-317 M1</strain>
    </source>
</reference>
<dbReference type="PANTHER" id="PTHR35395:SF1">
    <property type="entry name" value="DUF6536 DOMAIN-CONTAINING PROTEIN"/>
    <property type="match status" value="1"/>
</dbReference>
<keyword evidence="1" id="KW-0472">Membrane</keyword>
<feature type="transmembrane region" description="Helical" evidence="1">
    <location>
        <begin position="77"/>
        <end position="95"/>
    </location>
</feature>
<dbReference type="Proteomes" id="UP000053593">
    <property type="component" value="Unassembled WGS sequence"/>
</dbReference>
<evidence type="ECO:0000256" key="1">
    <source>
        <dbReference type="SAM" id="Phobius"/>
    </source>
</evidence>
<evidence type="ECO:0000313" key="3">
    <source>
        <dbReference type="Proteomes" id="UP000053593"/>
    </source>
</evidence>
<feature type="transmembrane region" description="Helical" evidence="1">
    <location>
        <begin position="21"/>
        <end position="40"/>
    </location>
</feature>
<dbReference type="PANTHER" id="PTHR35395">
    <property type="entry name" value="DUF6536 DOMAIN-CONTAINING PROTEIN"/>
    <property type="match status" value="1"/>
</dbReference>
<sequence length="222" mass="24380">VNYCISQPVEPRCQLEFDLPLLAVVIVFNIVKVICMALAAGKINDKPLVTIGDAIASFTDDPDPHTRGMCLALPSHFISAISIVLGLLVFAILNLKSSGSIIGIKALWELGIGKPHAQTIIRDWAIPTQGYGGLIASVLVANSPQVILSMIYIVFNSLCTTLFLALEWSSYSNSRKPLRVSNPCGEQRSTYFLQIPYRYALPLMAYSTVLHWLISQSIFLVK</sequence>
<dbReference type="AlphaFoldDB" id="A0A0D0AYS1"/>
<proteinExistence type="predicted"/>
<feature type="non-terminal residue" evidence="2">
    <location>
        <position position="1"/>
    </location>
</feature>